<proteinExistence type="predicted"/>
<dbReference type="RefSeq" id="WP_012733381.1">
    <property type="nucleotide sequence ID" value="NZ_CP021075.1"/>
</dbReference>
<dbReference type="AlphaFoldDB" id="A0AAQ0BRQ6"/>
<evidence type="ECO:0000313" key="2">
    <source>
        <dbReference type="EMBL" id="QPQ90565.1"/>
    </source>
</evidence>
<keyword evidence="5" id="KW-1185">Reference proteome</keyword>
<protein>
    <submittedName>
        <fullName evidence="2">DUF2934 domain-containing protein</fullName>
    </submittedName>
</protein>
<evidence type="ECO:0000313" key="4">
    <source>
        <dbReference type="Proteomes" id="UP000594892"/>
    </source>
</evidence>
<reference evidence="3" key="2">
    <citation type="submission" date="2022-06" db="EMBL/GenBank/DDBJ databases">
        <title>Draft genome sequence of Burkholderia glumae strain GR20004 isolated from rice panicle showing bacterial panicle blight.</title>
        <authorList>
            <person name="Choi S.Y."/>
            <person name="Lee Y.H."/>
        </authorList>
    </citation>
    <scope>NUCLEOTIDE SEQUENCE</scope>
    <source>
        <strain evidence="3">GR20004</strain>
    </source>
</reference>
<evidence type="ECO:0000313" key="5">
    <source>
        <dbReference type="Proteomes" id="UP001056386"/>
    </source>
</evidence>
<dbReference type="Pfam" id="PF11154">
    <property type="entry name" value="DUF2934"/>
    <property type="match status" value="1"/>
</dbReference>
<dbReference type="EMBL" id="CP065600">
    <property type="protein sequence ID" value="QPQ90565.1"/>
    <property type="molecule type" value="Genomic_DNA"/>
</dbReference>
<dbReference type="Proteomes" id="UP000594892">
    <property type="component" value="Chromosome 1"/>
</dbReference>
<dbReference type="GeneID" id="45695332"/>
<accession>A0AAQ0BRQ6</accession>
<dbReference type="Proteomes" id="UP001056386">
    <property type="component" value="Chromosome 2"/>
</dbReference>
<feature type="region of interest" description="Disordered" evidence="1">
    <location>
        <begin position="41"/>
        <end position="74"/>
    </location>
</feature>
<reference evidence="2 4" key="1">
    <citation type="submission" date="2020-12" db="EMBL/GenBank/DDBJ databases">
        <title>FDA dAtabase for Regulatory Grade micrObial Sequences (FDA-ARGOS): Supporting development and validation of Infectious Disease Dx tests.</title>
        <authorList>
            <person name="Minogue T."/>
            <person name="Wolcott M."/>
            <person name="Wasieloski L."/>
            <person name="Aguilar W."/>
            <person name="Moore D."/>
            <person name="Jaissle J."/>
            <person name="Tallon L."/>
            <person name="Sadzewicz L."/>
            <person name="Zhao X."/>
            <person name="Boylan J."/>
            <person name="Ott S."/>
            <person name="Bowen H."/>
            <person name="Vavikolanu K."/>
            <person name="Mehta A."/>
            <person name="Aluvathingal J."/>
            <person name="Nadendla S."/>
            <person name="Yan Y."/>
            <person name="Sichtig H."/>
        </authorList>
    </citation>
    <scope>NUCLEOTIDE SEQUENCE [LARGE SCALE GENOMIC DNA]</scope>
    <source>
        <strain evidence="2 4">FDAARGOS_949</strain>
    </source>
</reference>
<evidence type="ECO:0000313" key="3">
    <source>
        <dbReference type="EMBL" id="USS43408.1"/>
    </source>
</evidence>
<gene>
    <name evidence="2" type="ORF">I6H06_02060</name>
    <name evidence="3" type="ORF">NFI99_02750</name>
</gene>
<name>A0AAQ0BRQ6_BURGL</name>
<dbReference type="EMBL" id="CP099583">
    <property type="protein sequence ID" value="USS43408.1"/>
    <property type="molecule type" value="Genomic_DNA"/>
</dbReference>
<dbReference type="InterPro" id="IPR021327">
    <property type="entry name" value="DUF2934"/>
</dbReference>
<sequence>MSDEREDRVRERAYALWRADGSPEGLADAYWYRAQAELDAQPAAHGAAGVPLEDDDLLPPGKQVPRGSLRPQGR</sequence>
<evidence type="ECO:0000256" key="1">
    <source>
        <dbReference type="SAM" id="MobiDB-lite"/>
    </source>
</evidence>
<organism evidence="2 4">
    <name type="scientific">Burkholderia glumae</name>
    <name type="common">Pseudomonas glumae</name>
    <dbReference type="NCBI Taxonomy" id="337"/>
    <lineage>
        <taxon>Bacteria</taxon>
        <taxon>Pseudomonadati</taxon>
        <taxon>Pseudomonadota</taxon>
        <taxon>Betaproteobacteria</taxon>
        <taxon>Burkholderiales</taxon>
        <taxon>Burkholderiaceae</taxon>
        <taxon>Burkholderia</taxon>
    </lineage>
</organism>